<gene>
    <name evidence="9" type="primary">recF</name>
    <name evidence="12" type="ORF">SAMN05660236_3760</name>
</gene>
<organism evidence="12 13">
    <name type="scientific">Ohtaekwangia koreensis</name>
    <dbReference type="NCBI Taxonomy" id="688867"/>
    <lineage>
        <taxon>Bacteria</taxon>
        <taxon>Pseudomonadati</taxon>
        <taxon>Bacteroidota</taxon>
        <taxon>Cytophagia</taxon>
        <taxon>Cytophagales</taxon>
        <taxon>Fulvivirgaceae</taxon>
        <taxon>Ohtaekwangia</taxon>
    </lineage>
</organism>
<evidence type="ECO:0000256" key="5">
    <source>
        <dbReference type="ARBA" id="ARBA00022705"/>
    </source>
</evidence>
<dbReference type="AlphaFoldDB" id="A0A1T5LSM7"/>
<comment type="subcellular location">
    <subcellularLocation>
        <location evidence="1 9 10">Cytoplasm</location>
    </subcellularLocation>
</comment>
<evidence type="ECO:0000313" key="12">
    <source>
        <dbReference type="EMBL" id="SKC78538.1"/>
    </source>
</evidence>
<keyword evidence="9 10" id="KW-0234">DNA repair</keyword>
<keyword evidence="7 9" id="KW-0067">ATP-binding</keyword>
<evidence type="ECO:0000256" key="3">
    <source>
        <dbReference type="ARBA" id="ARBA00020170"/>
    </source>
</evidence>
<dbReference type="PROSITE" id="PS00618">
    <property type="entry name" value="RECF_2"/>
    <property type="match status" value="1"/>
</dbReference>
<dbReference type="Pfam" id="PF02463">
    <property type="entry name" value="SMC_N"/>
    <property type="match status" value="1"/>
</dbReference>
<dbReference type="Proteomes" id="UP000190961">
    <property type="component" value="Unassembled WGS sequence"/>
</dbReference>
<dbReference type="InterPro" id="IPR042174">
    <property type="entry name" value="RecF_2"/>
</dbReference>
<evidence type="ECO:0000256" key="9">
    <source>
        <dbReference type="HAMAP-Rule" id="MF_00365"/>
    </source>
</evidence>
<dbReference type="HAMAP" id="MF_00365">
    <property type="entry name" value="RecF"/>
    <property type="match status" value="1"/>
</dbReference>
<evidence type="ECO:0000256" key="1">
    <source>
        <dbReference type="ARBA" id="ARBA00004496"/>
    </source>
</evidence>
<keyword evidence="4 9" id="KW-0963">Cytoplasm</keyword>
<dbReference type="PANTHER" id="PTHR32182:SF0">
    <property type="entry name" value="DNA REPLICATION AND REPAIR PROTEIN RECF"/>
    <property type="match status" value="1"/>
</dbReference>
<keyword evidence="5 9" id="KW-0235">DNA replication</keyword>
<dbReference type="EMBL" id="FUZU01000002">
    <property type="protein sequence ID" value="SKC78538.1"/>
    <property type="molecule type" value="Genomic_DNA"/>
</dbReference>
<keyword evidence="9 10" id="KW-0227">DNA damage</keyword>
<dbReference type="Gene3D" id="3.40.50.300">
    <property type="entry name" value="P-loop containing nucleotide triphosphate hydrolases"/>
    <property type="match status" value="1"/>
</dbReference>
<proteinExistence type="inferred from homology"/>
<dbReference type="Gene3D" id="1.20.1050.90">
    <property type="entry name" value="RecF/RecN/SMC, N-terminal domain"/>
    <property type="match status" value="1"/>
</dbReference>
<dbReference type="SUPFAM" id="SSF52540">
    <property type="entry name" value="P-loop containing nucleoside triphosphate hydrolases"/>
    <property type="match status" value="1"/>
</dbReference>
<dbReference type="STRING" id="688867.SAMN05660236_3760"/>
<keyword evidence="8 9" id="KW-0238">DNA-binding</keyword>
<keyword evidence="6 9" id="KW-0547">Nucleotide-binding</keyword>
<dbReference type="RefSeq" id="WP_079688273.1">
    <property type="nucleotide sequence ID" value="NZ_FUZU01000002.1"/>
</dbReference>
<dbReference type="OrthoDB" id="9803889at2"/>
<accession>A0A1T5LSM7</accession>
<evidence type="ECO:0000259" key="11">
    <source>
        <dbReference type="Pfam" id="PF02463"/>
    </source>
</evidence>
<evidence type="ECO:0000256" key="10">
    <source>
        <dbReference type="RuleBase" id="RU000578"/>
    </source>
</evidence>
<dbReference type="InterPro" id="IPR001238">
    <property type="entry name" value="DNA-binding_RecF"/>
</dbReference>
<keyword evidence="13" id="KW-1185">Reference proteome</keyword>
<evidence type="ECO:0000256" key="2">
    <source>
        <dbReference type="ARBA" id="ARBA00008016"/>
    </source>
</evidence>
<evidence type="ECO:0000256" key="6">
    <source>
        <dbReference type="ARBA" id="ARBA00022741"/>
    </source>
</evidence>
<keyword evidence="9 10" id="KW-0742">SOS response</keyword>
<dbReference type="InterPro" id="IPR027417">
    <property type="entry name" value="P-loop_NTPase"/>
</dbReference>
<dbReference type="InterPro" id="IPR018078">
    <property type="entry name" value="DNA-binding_RecF_CS"/>
</dbReference>
<dbReference type="NCBIfam" id="TIGR00611">
    <property type="entry name" value="recf"/>
    <property type="match status" value="1"/>
</dbReference>
<feature type="binding site" evidence="9">
    <location>
        <begin position="30"/>
        <end position="37"/>
    </location>
    <ligand>
        <name>ATP</name>
        <dbReference type="ChEBI" id="CHEBI:30616"/>
    </ligand>
</feature>
<protein>
    <recommendedName>
        <fullName evidence="3 9">DNA replication and repair protein RecF</fullName>
    </recommendedName>
</protein>
<name>A0A1T5LSM7_9BACT</name>
<evidence type="ECO:0000256" key="7">
    <source>
        <dbReference type="ARBA" id="ARBA00022840"/>
    </source>
</evidence>
<dbReference type="GO" id="GO:0000731">
    <property type="term" value="P:DNA synthesis involved in DNA repair"/>
    <property type="evidence" value="ECO:0007669"/>
    <property type="project" value="TreeGrafter"/>
</dbReference>
<sequence length="367" mass="42244">MYLHDLHLLNFKNYPEANLRFSPAVNVLVGKNGSGKTNLLDAIYSLSFTKSAFASSDTQCILSGQSFFMVKGKFYKENKPYELVSSVQTGSKKVFREEGSDYQKLSDHIGKYPVILIAPDDVDLVRESSESRRKFFDSIISQLDKKYLEALMQYNQALKQRNSLLRMFQERGTPDWLALESYDQVLVRLGEEIFKKRVAFAEEFLPVFRKYYQYIVDEVEVTNLDYASELKEKSFVEGLLKTRQKDLALQRTSFGIHRDDYVFTLGNGDLKRLGSQGQQKSFVIALKLAQFEIIERIKGFKPILLLDDIFDKLDDFRISKLLKLMKADLGQLFITDARPDRTGELLKSIEVSATLFFVESGNIIQKQ</sequence>
<dbReference type="GO" id="GO:0009432">
    <property type="term" value="P:SOS response"/>
    <property type="evidence" value="ECO:0007669"/>
    <property type="project" value="UniProtKB-UniRule"/>
</dbReference>
<evidence type="ECO:0000313" key="13">
    <source>
        <dbReference type="Proteomes" id="UP000190961"/>
    </source>
</evidence>
<dbReference type="InterPro" id="IPR003395">
    <property type="entry name" value="RecF/RecN/SMC_N"/>
</dbReference>
<dbReference type="PROSITE" id="PS00617">
    <property type="entry name" value="RECF_1"/>
    <property type="match status" value="1"/>
</dbReference>
<dbReference type="GO" id="GO:0005737">
    <property type="term" value="C:cytoplasm"/>
    <property type="evidence" value="ECO:0007669"/>
    <property type="project" value="UniProtKB-SubCell"/>
</dbReference>
<feature type="domain" description="RecF/RecN/SMC N-terminal" evidence="11">
    <location>
        <begin position="2"/>
        <end position="64"/>
    </location>
</feature>
<evidence type="ECO:0000256" key="8">
    <source>
        <dbReference type="ARBA" id="ARBA00023125"/>
    </source>
</evidence>
<dbReference type="GO" id="GO:0003697">
    <property type="term" value="F:single-stranded DNA binding"/>
    <property type="evidence" value="ECO:0007669"/>
    <property type="project" value="UniProtKB-UniRule"/>
</dbReference>
<dbReference type="GO" id="GO:0006260">
    <property type="term" value="P:DNA replication"/>
    <property type="evidence" value="ECO:0007669"/>
    <property type="project" value="UniProtKB-UniRule"/>
</dbReference>
<comment type="function">
    <text evidence="9 10">The RecF protein is involved in DNA metabolism; it is required for DNA replication and normal SOS inducibility. RecF binds preferentially to single-stranded, linear DNA. It also seems to bind ATP.</text>
</comment>
<dbReference type="GO" id="GO:0006302">
    <property type="term" value="P:double-strand break repair"/>
    <property type="evidence" value="ECO:0007669"/>
    <property type="project" value="TreeGrafter"/>
</dbReference>
<evidence type="ECO:0000256" key="4">
    <source>
        <dbReference type="ARBA" id="ARBA00022490"/>
    </source>
</evidence>
<dbReference type="PANTHER" id="PTHR32182">
    <property type="entry name" value="DNA REPLICATION AND REPAIR PROTEIN RECF"/>
    <property type="match status" value="1"/>
</dbReference>
<comment type="similarity">
    <text evidence="2 9 10">Belongs to the RecF family.</text>
</comment>
<reference evidence="12 13" key="1">
    <citation type="submission" date="2017-02" db="EMBL/GenBank/DDBJ databases">
        <authorList>
            <person name="Peterson S.W."/>
        </authorList>
    </citation>
    <scope>NUCLEOTIDE SEQUENCE [LARGE SCALE GENOMIC DNA]</scope>
    <source>
        <strain evidence="12 13">DSM 25262</strain>
    </source>
</reference>
<dbReference type="GO" id="GO:0005524">
    <property type="term" value="F:ATP binding"/>
    <property type="evidence" value="ECO:0007669"/>
    <property type="project" value="UniProtKB-UniRule"/>
</dbReference>